<dbReference type="GO" id="GO:0044781">
    <property type="term" value="P:bacterial-type flagellum organization"/>
    <property type="evidence" value="ECO:0007669"/>
    <property type="project" value="UniProtKB-UniRule"/>
</dbReference>
<keyword evidence="3 5" id="KW-1005">Bacterial flagellum biogenesis</keyword>
<accession>A0A238YZI5</accession>
<comment type="similarity">
    <text evidence="1 5">Belongs to the FlgD family.</text>
</comment>
<name>A0A238YZI5_9BACT</name>
<keyword evidence="8" id="KW-1185">Reference proteome</keyword>
<organism evidence="7 8">
    <name type="scientific">Desulfurobacterium atlanticum</name>
    <dbReference type="NCBI Taxonomy" id="240169"/>
    <lineage>
        <taxon>Bacteria</taxon>
        <taxon>Pseudomonadati</taxon>
        <taxon>Aquificota</taxon>
        <taxon>Aquificia</taxon>
        <taxon>Desulfurobacteriales</taxon>
        <taxon>Desulfurobacteriaceae</taxon>
        <taxon>Desulfurobacterium</taxon>
    </lineage>
</organism>
<dbReference type="Gene3D" id="2.60.40.4070">
    <property type="match status" value="1"/>
</dbReference>
<keyword evidence="7" id="KW-0966">Cell projection</keyword>
<dbReference type="Pfam" id="PF03963">
    <property type="entry name" value="FlgD"/>
    <property type="match status" value="1"/>
</dbReference>
<feature type="domain" description="FlgD/Vpr Ig-like" evidence="6">
    <location>
        <begin position="102"/>
        <end position="171"/>
    </location>
</feature>
<dbReference type="InterPro" id="IPR025965">
    <property type="entry name" value="FlgD/Vpr_Ig-like"/>
</dbReference>
<reference evidence="8" key="1">
    <citation type="submission" date="2017-06" db="EMBL/GenBank/DDBJ databases">
        <authorList>
            <person name="Varghese N."/>
            <person name="Submissions S."/>
        </authorList>
    </citation>
    <scope>NUCLEOTIDE SEQUENCE [LARGE SCALE GENOMIC DNA]</scope>
    <source>
        <strain evidence="8">DSM 15668</strain>
    </source>
</reference>
<dbReference type="Gene3D" id="2.30.30.910">
    <property type="match status" value="1"/>
</dbReference>
<evidence type="ECO:0000256" key="3">
    <source>
        <dbReference type="ARBA" id="ARBA00022795"/>
    </source>
</evidence>
<keyword evidence="7" id="KW-0969">Cilium</keyword>
<proteinExistence type="inferred from homology"/>
<protein>
    <recommendedName>
        <fullName evidence="2 5">Basal-body rod modification protein FlgD</fullName>
    </recommendedName>
</protein>
<dbReference type="RefSeq" id="WP_089323018.1">
    <property type="nucleotide sequence ID" value="NZ_FZOB01000005.1"/>
</dbReference>
<dbReference type="OrthoDB" id="12320at2"/>
<sequence length="216" mass="23333">MDIPGVTYNPDSQVKVVDANYDNAKMSQEDFLKVLLADLQWQDPLEAKDISEFIDNTVKLKELESYNTFQQSVEQLLAANQANALLTASSLIGKLVKYEGNQTYVQNGVGYADIKLASSADTVKITILDSTGSVVETKTLYNLQGGVDYPISIENPDLPDGYYTVSIEATLNGNPVDATVISQALIIGVEKDTQGNIVLNTSSFTIENSNLIGIGG</sequence>
<evidence type="ECO:0000256" key="4">
    <source>
        <dbReference type="ARBA" id="ARBA00024746"/>
    </source>
</evidence>
<evidence type="ECO:0000313" key="7">
    <source>
        <dbReference type="EMBL" id="SNR76497.1"/>
    </source>
</evidence>
<dbReference type="InterPro" id="IPR005648">
    <property type="entry name" value="FlgD"/>
</dbReference>
<dbReference type="Proteomes" id="UP000198405">
    <property type="component" value="Unassembled WGS sequence"/>
</dbReference>
<comment type="function">
    <text evidence="4 5">Required for flagellar hook formation. May act as a scaffolding protein.</text>
</comment>
<evidence type="ECO:0000256" key="1">
    <source>
        <dbReference type="ARBA" id="ARBA00010577"/>
    </source>
</evidence>
<dbReference type="AlphaFoldDB" id="A0A238YZI5"/>
<dbReference type="Pfam" id="PF13860">
    <property type="entry name" value="FlgD_ig"/>
    <property type="match status" value="1"/>
</dbReference>
<gene>
    <name evidence="7" type="ORF">SAMN06265340_105132</name>
</gene>
<evidence type="ECO:0000313" key="8">
    <source>
        <dbReference type="Proteomes" id="UP000198405"/>
    </source>
</evidence>
<evidence type="ECO:0000256" key="5">
    <source>
        <dbReference type="RuleBase" id="RU362076"/>
    </source>
</evidence>
<evidence type="ECO:0000259" key="6">
    <source>
        <dbReference type="Pfam" id="PF13860"/>
    </source>
</evidence>
<keyword evidence="7" id="KW-0282">Flagellum</keyword>
<dbReference type="EMBL" id="FZOB01000005">
    <property type="protein sequence ID" value="SNR76497.1"/>
    <property type="molecule type" value="Genomic_DNA"/>
</dbReference>
<evidence type="ECO:0000256" key="2">
    <source>
        <dbReference type="ARBA" id="ARBA00016013"/>
    </source>
</evidence>